<comment type="similarity">
    <text evidence="1">Belongs to the sigma-70 factor family.</text>
</comment>
<dbReference type="InterPro" id="IPR050239">
    <property type="entry name" value="Sigma-70_RNA_pol_init_factors"/>
</dbReference>
<dbReference type="Pfam" id="PF04545">
    <property type="entry name" value="Sigma70_r4"/>
    <property type="match status" value="1"/>
</dbReference>
<dbReference type="InterPro" id="IPR007624">
    <property type="entry name" value="RNA_pol_sigma70_r3"/>
</dbReference>
<dbReference type="AlphaFoldDB" id="A0A834T8K0"/>
<keyword evidence="3" id="KW-0731">Sigma factor</keyword>
<feature type="domain" description="RNA polymerase sigma-70" evidence="7">
    <location>
        <begin position="531"/>
        <end position="557"/>
    </location>
</feature>
<organism evidence="8 9">
    <name type="scientific">Senna tora</name>
    <dbReference type="NCBI Taxonomy" id="362788"/>
    <lineage>
        <taxon>Eukaryota</taxon>
        <taxon>Viridiplantae</taxon>
        <taxon>Streptophyta</taxon>
        <taxon>Embryophyta</taxon>
        <taxon>Tracheophyta</taxon>
        <taxon>Spermatophyta</taxon>
        <taxon>Magnoliopsida</taxon>
        <taxon>eudicotyledons</taxon>
        <taxon>Gunneridae</taxon>
        <taxon>Pentapetalae</taxon>
        <taxon>rosids</taxon>
        <taxon>fabids</taxon>
        <taxon>Fabales</taxon>
        <taxon>Fabaceae</taxon>
        <taxon>Caesalpinioideae</taxon>
        <taxon>Cassia clade</taxon>
        <taxon>Senna</taxon>
    </lineage>
</organism>
<dbReference type="EMBL" id="JAAIUW010000009">
    <property type="protein sequence ID" value="KAF7817091.1"/>
    <property type="molecule type" value="Genomic_DNA"/>
</dbReference>
<evidence type="ECO:0000313" key="8">
    <source>
        <dbReference type="EMBL" id="KAF7817091.1"/>
    </source>
</evidence>
<dbReference type="GO" id="GO:0016987">
    <property type="term" value="F:sigma factor activity"/>
    <property type="evidence" value="ECO:0007669"/>
    <property type="project" value="UniProtKB-KW"/>
</dbReference>
<dbReference type="Gene3D" id="1.20.120.1810">
    <property type="match status" value="1"/>
</dbReference>
<dbReference type="Gene3D" id="1.20.140.160">
    <property type="match status" value="1"/>
</dbReference>
<reference evidence="8" key="1">
    <citation type="submission" date="2020-09" db="EMBL/GenBank/DDBJ databases">
        <title>Genome-Enabled Discovery of Anthraquinone Biosynthesis in Senna tora.</title>
        <authorList>
            <person name="Kang S.-H."/>
            <person name="Pandey R.P."/>
            <person name="Lee C.-M."/>
            <person name="Sim J.-S."/>
            <person name="Jeong J.-T."/>
            <person name="Choi B.-S."/>
            <person name="Jung M."/>
            <person name="Ginzburg D."/>
            <person name="Zhao K."/>
            <person name="Won S.Y."/>
            <person name="Oh T.-J."/>
            <person name="Yu Y."/>
            <person name="Kim N.-H."/>
            <person name="Lee O.R."/>
            <person name="Lee T.-H."/>
            <person name="Bashyal P."/>
            <person name="Kim T.-S."/>
            <person name="Lee W.-H."/>
            <person name="Kawkins C."/>
            <person name="Kim C.-K."/>
            <person name="Kim J.S."/>
            <person name="Ahn B.O."/>
            <person name="Rhee S.Y."/>
            <person name="Sohng J.K."/>
        </authorList>
    </citation>
    <scope>NUCLEOTIDE SEQUENCE</scope>
    <source>
        <tissue evidence="8">Leaf</tissue>
    </source>
</reference>
<evidence type="ECO:0000256" key="5">
    <source>
        <dbReference type="ARBA" id="ARBA00023163"/>
    </source>
</evidence>
<protein>
    <submittedName>
        <fullName evidence="8">RNA polymerase sigma factor sigC</fullName>
    </submittedName>
</protein>
<evidence type="ECO:0000313" key="9">
    <source>
        <dbReference type="Proteomes" id="UP000634136"/>
    </source>
</evidence>
<dbReference type="Pfam" id="PF04539">
    <property type="entry name" value="Sigma70_r3"/>
    <property type="match status" value="1"/>
</dbReference>
<name>A0A834T8K0_9FABA</name>
<keyword evidence="9" id="KW-1185">Reference proteome</keyword>
<dbReference type="GO" id="GO:0006352">
    <property type="term" value="P:DNA-templated transcription initiation"/>
    <property type="evidence" value="ECO:0007669"/>
    <property type="project" value="InterPro"/>
</dbReference>
<sequence length="572" mass="66008">MNFGFRLNLRCSSVPVQSPHSFTTSPFRLSSSSGEFYCFTELFIFHFSMIHDFLEAGKLLSIPRGYLRSQRFMRKEKLSKETFEGHPVVHHQFWKPWMVHKRKKSLNRVHEMIDKTQMPFGEEIFTTSTSFQSFRASHFRLLIENLDILEETISDSEALRLEKDIILQLGKLGALEFFNTRLSGSHETSCFVDFSDQRPEQVEDHQTNSKVDALLGKVVVPSRRKKENKPRRKRALTSIEVSSQSLPSKSTQEGLLHLPASSAKRASNYKNRRTMIAKKEAEMSKAVKVLVELERIRVAMEEDTEQVVSLSSWAEAAGVDEKVLQQNLHYGLYCRDELIRSTRSLVLYLAKKYKGMGIASEDLLQAGYVGVLQGAERFDCTRGYRFSTYVQYWIRKSMSRMVARYARGILIPWSLSRAISQIQKARKSLKSTAFKYPDDYEIAKITGLSVDKIRSASNCLRVVGSINQKIGDCFNVKYMELLPDTSIGSPEEAVMKQHMRKDLHNLLNDLDPREKQVLTLRFGLNDHQPRSLEDIGRLFHVSKEWVRRIEKKALTKLQMEATNLRLSHYLDQ</sequence>
<comment type="caution">
    <text evidence="8">The sequence shown here is derived from an EMBL/GenBank/DDBJ whole genome shotgun (WGS) entry which is preliminary data.</text>
</comment>
<evidence type="ECO:0000256" key="6">
    <source>
        <dbReference type="SAM" id="MobiDB-lite"/>
    </source>
</evidence>
<dbReference type="NCBIfam" id="TIGR02937">
    <property type="entry name" value="sigma70-ECF"/>
    <property type="match status" value="1"/>
</dbReference>
<dbReference type="SUPFAM" id="SSF88659">
    <property type="entry name" value="Sigma3 and sigma4 domains of RNA polymerase sigma factors"/>
    <property type="match status" value="2"/>
</dbReference>
<dbReference type="PRINTS" id="PR00046">
    <property type="entry name" value="SIGMA70FCT"/>
</dbReference>
<dbReference type="OrthoDB" id="206108at2759"/>
<dbReference type="InterPro" id="IPR014284">
    <property type="entry name" value="RNA_pol_sigma-70_dom"/>
</dbReference>
<evidence type="ECO:0000256" key="1">
    <source>
        <dbReference type="ARBA" id="ARBA00007788"/>
    </source>
</evidence>
<proteinExistence type="inferred from homology"/>
<dbReference type="CDD" id="cd06171">
    <property type="entry name" value="Sigma70_r4"/>
    <property type="match status" value="1"/>
</dbReference>
<dbReference type="InterPro" id="IPR007627">
    <property type="entry name" value="RNA_pol_sigma70_r2"/>
</dbReference>
<dbReference type="PANTHER" id="PTHR30603:SF13">
    <property type="entry name" value="RNA POLYMERASE SIGMA FACTOR SIGC"/>
    <property type="match status" value="1"/>
</dbReference>
<dbReference type="SUPFAM" id="SSF88946">
    <property type="entry name" value="Sigma2 domain of RNA polymerase sigma factors"/>
    <property type="match status" value="1"/>
</dbReference>
<dbReference type="PROSITE" id="PS00716">
    <property type="entry name" value="SIGMA70_2"/>
    <property type="match status" value="1"/>
</dbReference>
<dbReference type="Pfam" id="PF04542">
    <property type="entry name" value="Sigma70_r2"/>
    <property type="match status" value="1"/>
</dbReference>
<accession>A0A834T8K0</accession>
<evidence type="ECO:0000259" key="7">
    <source>
        <dbReference type="PROSITE" id="PS00716"/>
    </source>
</evidence>
<dbReference type="InterPro" id="IPR013324">
    <property type="entry name" value="RNA_pol_sigma_r3/r4-like"/>
</dbReference>
<dbReference type="InterPro" id="IPR000943">
    <property type="entry name" value="RNA_pol_sigma70"/>
</dbReference>
<evidence type="ECO:0000256" key="3">
    <source>
        <dbReference type="ARBA" id="ARBA00023082"/>
    </source>
</evidence>
<dbReference type="InterPro" id="IPR013325">
    <property type="entry name" value="RNA_pol_sigma_r2"/>
</dbReference>
<feature type="compositionally biased region" description="Basic residues" evidence="6">
    <location>
        <begin position="222"/>
        <end position="235"/>
    </location>
</feature>
<evidence type="ECO:0000256" key="2">
    <source>
        <dbReference type="ARBA" id="ARBA00023015"/>
    </source>
</evidence>
<dbReference type="Proteomes" id="UP000634136">
    <property type="component" value="Unassembled WGS sequence"/>
</dbReference>
<gene>
    <name evidence="8" type="ORF">G2W53_031060</name>
</gene>
<feature type="region of interest" description="Disordered" evidence="6">
    <location>
        <begin position="222"/>
        <end position="243"/>
    </location>
</feature>
<dbReference type="PANTHER" id="PTHR30603">
    <property type="entry name" value="RNA POLYMERASE SIGMA FACTOR RPO"/>
    <property type="match status" value="1"/>
</dbReference>
<dbReference type="InterPro" id="IPR007630">
    <property type="entry name" value="RNA_pol_sigma70_r4"/>
</dbReference>
<dbReference type="GO" id="GO:0003677">
    <property type="term" value="F:DNA binding"/>
    <property type="evidence" value="ECO:0007669"/>
    <property type="project" value="UniProtKB-KW"/>
</dbReference>
<dbReference type="GO" id="GO:0071482">
    <property type="term" value="P:cellular response to light stimulus"/>
    <property type="evidence" value="ECO:0007669"/>
    <property type="project" value="UniProtKB-ARBA"/>
</dbReference>
<keyword evidence="4" id="KW-0238">DNA-binding</keyword>
<keyword evidence="2" id="KW-0805">Transcription regulation</keyword>
<keyword evidence="5" id="KW-0804">Transcription</keyword>
<evidence type="ECO:0000256" key="4">
    <source>
        <dbReference type="ARBA" id="ARBA00023125"/>
    </source>
</evidence>